<accession>B6XST8</accession>
<dbReference type="eggNOG" id="COG3507">
    <property type="taxonomic scope" value="Bacteria"/>
</dbReference>
<gene>
    <name evidence="1" type="ORF">BIFCAT_00244</name>
</gene>
<dbReference type="AlphaFoldDB" id="B6XST8"/>
<reference evidence="1 2" key="2">
    <citation type="submission" date="2008-10" db="EMBL/GenBank/DDBJ databases">
        <authorList>
            <person name="Fulton L."/>
            <person name="Clifton S."/>
            <person name="Fulton B."/>
            <person name="Xu J."/>
            <person name="Minx P."/>
            <person name="Pepin K.H."/>
            <person name="Johnson M."/>
            <person name="Bhonagiri V."/>
            <person name="Nash W.E."/>
            <person name="Mardis E.R."/>
            <person name="Wilson R.K."/>
        </authorList>
    </citation>
    <scope>NUCLEOTIDE SEQUENCE [LARGE SCALE GENOMIC DNA]</scope>
    <source>
        <strain evidence="1 2">DSM 16992</strain>
    </source>
</reference>
<name>B6XST8_9BIFI</name>
<reference evidence="1 2" key="1">
    <citation type="submission" date="2008-10" db="EMBL/GenBank/DDBJ databases">
        <title>Draft genome sequence of Bifidobacterium catenulatum (DSM 16992).</title>
        <authorList>
            <person name="Sudarsanam P."/>
            <person name="Ley R."/>
            <person name="Guruge J."/>
            <person name="Turnbaugh P.J."/>
            <person name="Mahowald M."/>
            <person name="Liep D."/>
            <person name="Gordon J."/>
        </authorList>
    </citation>
    <scope>NUCLEOTIDE SEQUENCE [LARGE SCALE GENOMIC DNA]</scope>
    <source>
        <strain evidence="1 2">DSM 16992</strain>
    </source>
</reference>
<dbReference type="Gene3D" id="2.115.10.20">
    <property type="entry name" value="Glycosyl hydrolase domain, family 43"/>
    <property type="match status" value="1"/>
</dbReference>
<comment type="caution">
    <text evidence="1">The sequence shown here is derived from an EMBL/GenBank/DDBJ whole genome shotgun (WGS) entry which is preliminary data.</text>
</comment>
<dbReference type="EMBL" id="ABXY01000005">
    <property type="protein sequence ID" value="EEB22300.1"/>
    <property type="molecule type" value="Genomic_DNA"/>
</dbReference>
<evidence type="ECO:0000313" key="1">
    <source>
        <dbReference type="EMBL" id="EEB22300.1"/>
    </source>
</evidence>
<dbReference type="SUPFAM" id="SSF75005">
    <property type="entry name" value="Arabinanase/levansucrase/invertase"/>
    <property type="match status" value="1"/>
</dbReference>
<evidence type="ECO:0000313" key="2">
    <source>
        <dbReference type="Proteomes" id="UP000003882"/>
    </source>
</evidence>
<dbReference type="Proteomes" id="UP000003882">
    <property type="component" value="Unassembled WGS sequence"/>
</dbReference>
<organism evidence="1 2">
    <name type="scientific">Bifidobacterium catenulatum DSM 16992 = JCM 1194 = LMG 11043</name>
    <dbReference type="NCBI Taxonomy" id="566552"/>
    <lineage>
        <taxon>Bacteria</taxon>
        <taxon>Bacillati</taxon>
        <taxon>Actinomycetota</taxon>
        <taxon>Actinomycetes</taxon>
        <taxon>Bifidobacteriales</taxon>
        <taxon>Bifidobacteriaceae</taxon>
        <taxon>Bifidobacterium</taxon>
    </lineage>
</organism>
<protein>
    <submittedName>
        <fullName evidence="1">Uncharacterized protein</fullName>
    </submittedName>
</protein>
<proteinExistence type="predicted"/>
<dbReference type="InterPro" id="IPR023296">
    <property type="entry name" value="Glyco_hydro_beta-prop_sf"/>
</dbReference>
<sequence>MPRIASYGVYYWFGSQLTGWDCSDNMVVTATNLHGPWSDFRPFTPEGSHTYQSQCRNEFSIFTHVVQLGWHMIMTIEILGFQRNCDTTR</sequence>